<feature type="region of interest" description="Disordered" evidence="1">
    <location>
        <begin position="42"/>
        <end position="63"/>
    </location>
</feature>
<evidence type="ECO:0000313" key="4">
    <source>
        <dbReference type="Proteomes" id="UP000265419"/>
    </source>
</evidence>
<evidence type="ECO:0000259" key="2">
    <source>
        <dbReference type="Pfam" id="PF13454"/>
    </source>
</evidence>
<dbReference type="EMBL" id="QQXK01000020">
    <property type="protein sequence ID" value="RII41825.1"/>
    <property type="molecule type" value="Genomic_DNA"/>
</dbReference>
<protein>
    <recommendedName>
        <fullName evidence="2">FAD-dependent urate hydroxylase HpyO/Asp monooxygenase CreE-like FAD/NAD(P)-binding domain-containing protein</fullName>
    </recommendedName>
</protein>
<feature type="compositionally biased region" description="Low complexity" evidence="1">
    <location>
        <begin position="49"/>
        <end position="63"/>
    </location>
</feature>
<keyword evidence="4" id="KW-1185">Reference proteome</keyword>
<dbReference type="InterPro" id="IPR038732">
    <property type="entry name" value="HpyO/CreE_NAD-binding"/>
</dbReference>
<dbReference type="InterPro" id="IPR036188">
    <property type="entry name" value="FAD/NAD-bd_sf"/>
</dbReference>
<sequence length="733" mass="76215">MRRWMAPRGAAAWAPTRGGGSMAVPGIPGGKDVGGGGMDTAQGTTAREGWGADPAPAGAGTEAPLAAPRRVVVIGAGPRGTSAVERIVSRAAAAAGGSPSEGAAPRVRLDVVDPHEPGPGHVWATDQNRLFLMNTPSFYPTAAPGFSFEDFRAAGGGGAKLSETEAAELEALGRNQFPPRALYGAYLRELWRRVAALAARTAGVDGPNHHARSAVAVDPDVNGGYRVVLDDGTVLHADEVILALGHVPARLSPEQEAVGRASAGLGAGYLPPHVPADVDHSVFPAGEPVLVRGMGLNFFDLMIALSVGRGGRFESTGEPAGRALRYVPSGREPVLVAGARRGAPYRAKSVGDSFVPHDVLLRHLSYERVVAAAGHGVAGRVRGTVDFDRHVWPLLQRDVVEHYYRALAQAEPHLFGGGPDGFLEELAEILDAPSDIGDEVWTIRVRDLLREAAPEAEFFDIRSLARPFAGVGHTSAEGHAQAVIELLEADAAGAARGEADPEHLAIGALHAGRLLAKRLVAEGIVDERSVAVQVRGWFEPLVEGLASGPPLERIEQLAALARAGLVKIVGPEPAYDFDDERGVFAVSSPWVQAPPVEARWMVEAMMPANRVAVTDSALLRGILASGLGRPRRRVTADGEEVPGSGLDVSGADRRLVGADGSVRENLHVLGLQLSSVQWGTAIAAEAGAGPHAGGLSLADADAVAASILTRAGFETPAAAGEAPDAARPGWVLP</sequence>
<dbReference type="AlphaFoldDB" id="A0A399J8B6"/>
<dbReference type="PANTHER" id="PTHR40254">
    <property type="entry name" value="BLR0577 PROTEIN"/>
    <property type="match status" value="1"/>
</dbReference>
<evidence type="ECO:0000256" key="1">
    <source>
        <dbReference type="SAM" id="MobiDB-lite"/>
    </source>
</evidence>
<organism evidence="3 4">
    <name type="scientific">Galactobacter valiniphilus</name>
    <dbReference type="NCBI Taxonomy" id="2676122"/>
    <lineage>
        <taxon>Bacteria</taxon>
        <taxon>Bacillati</taxon>
        <taxon>Actinomycetota</taxon>
        <taxon>Actinomycetes</taxon>
        <taxon>Micrococcales</taxon>
        <taxon>Micrococcaceae</taxon>
        <taxon>Galactobacter</taxon>
    </lineage>
</organism>
<name>A0A399J8B6_9MICC</name>
<feature type="region of interest" description="Disordered" evidence="1">
    <location>
        <begin position="1"/>
        <end position="24"/>
    </location>
</feature>
<dbReference type="InterPro" id="IPR052189">
    <property type="entry name" value="L-asp_N-monooxygenase_NS-form"/>
</dbReference>
<comment type="caution">
    <text evidence="3">The sequence shown here is derived from an EMBL/GenBank/DDBJ whole genome shotgun (WGS) entry which is preliminary data.</text>
</comment>
<gene>
    <name evidence="3" type="ORF">DWB68_10545</name>
</gene>
<feature type="domain" description="FAD-dependent urate hydroxylase HpyO/Asp monooxygenase CreE-like FAD/NAD(P)-binding" evidence="2">
    <location>
        <begin position="72"/>
        <end position="246"/>
    </location>
</feature>
<evidence type="ECO:0000313" key="3">
    <source>
        <dbReference type="EMBL" id="RII41825.1"/>
    </source>
</evidence>
<reference evidence="3 4" key="1">
    <citation type="submission" date="2018-07" db="EMBL/GenBank/DDBJ databases">
        <title>Arthrobacter sp. nov., isolated from raw cow's milk with high bacterial count.</title>
        <authorList>
            <person name="Hahne J."/>
            <person name="Isele D."/>
            <person name="Lipski A."/>
        </authorList>
    </citation>
    <scope>NUCLEOTIDE SEQUENCE [LARGE SCALE GENOMIC DNA]</scope>
    <source>
        <strain evidence="3 4">JZ R-35</strain>
    </source>
</reference>
<proteinExistence type="predicted"/>
<dbReference type="PANTHER" id="PTHR40254:SF1">
    <property type="entry name" value="BLR0577 PROTEIN"/>
    <property type="match status" value="1"/>
</dbReference>
<dbReference type="SUPFAM" id="SSF51905">
    <property type="entry name" value="FAD/NAD(P)-binding domain"/>
    <property type="match status" value="1"/>
</dbReference>
<accession>A0A399J8B6</accession>
<dbReference type="Pfam" id="PF13454">
    <property type="entry name" value="NAD_binding_9"/>
    <property type="match status" value="1"/>
</dbReference>
<dbReference type="Proteomes" id="UP000265419">
    <property type="component" value="Unassembled WGS sequence"/>
</dbReference>